<dbReference type="SUPFAM" id="SSF53822">
    <property type="entry name" value="Periplasmic binding protein-like I"/>
    <property type="match status" value="1"/>
</dbReference>
<dbReference type="SUPFAM" id="SSF47413">
    <property type="entry name" value="lambda repressor-like DNA-binding domains"/>
    <property type="match status" value="1"/>
</dbReference>
<dbReference type="InterPro" id="IPR010982">
    <property type="entry name" value="Lambda_DNA-bd_dom_sf"/>
</dbReference>
<dbReference type="InterPro" id="IPR046335">
    <property type="entry name" value="LacI/GalR-like_sensor"/>
</dbReference>
<dbReference type="Gene3D" id="3.40.50.2300">
    <property type="match status" value="2"/>
</dbReference>
<reference evidence="7 8" key="1">
    <citation type="submission" date="2024-04" db="EMBL/GenBank/DDBJ databases">
        <title>Novel species of the genus Ideonella isolated from streams.</title>
        <authorList>
            <person name="Lu H."/>
        </authorList>
    </citation>
    <scope>NUCLEOTIDE SEQUENCE [LARGE SCALE GENOMIC DNA]</scope>
    <source>
        <strain evidence="7 8">DXS22W</strain>
    </source>
</reference>
<evidence type="ECO:0000256" key="5">
    <source>
        <dbReference type="SAM" id="MobiDB-lite"/>
    </source>
</evidence>
<dbReference type="Pfam" id="PF13377">
    <property type="entry name" value="Peripla_BP_3"/>
    <property type="match status" value="1"/>
</dbReference>
<dbReference type="EMBL" id="JBBUTH010000003">
    <property type="protein sequence ID" value="MEK8049992.1"/>
    <property type="molecule type" value="Genomic_DNA"/>
</dbReference>
<dbReference type="CDD" id="cd06267">
    <property type="entry name" value="PBP1_LacI_sugar_binding-like"/>
    <property type="match status" value="1"/>
</dbReference>
<dbReference type="GO" id="GO:0003677">
    <property type="term" value="F:DNA binding"/>
    <property type="evidence" value="ECO:0007669"/>
    <property type="project" value="UniProtKB-KW"/>
</dbReference>
<evidence type="ECO:0000259" key="6">
    <source>
        <dbReference type="PROSITE" id="PS50932"/>
    </source>
</evidence>
<organism evidence="7 8">
    <name type="scientific">Pseudaquabacterium inlustre</name>
    <dbReference type="NCBI Taxonomy" id="2984192"/>
    <lineage>
        <taxon>Bacteria</taxon>
        <taxon>Pseudomonadati</taxon>
        <taxon>Pseudomonadota</taxon>
        <taxon>Betaproteobacteria</taxon>
        <taxon>Burkholderiales</taxon>
        <taxon>Sphaerotilaceae</taxon>
        <taxon>Pseudaquabacterium</taxon>
    </lineage>
</organism>
<dbReference type="SMART" id="SM00354">
    <property type="entry name" value="HTH_LACI"/>
    <property type="match status" value="1"/>
</dbReference>
<evidence type="ECO:0000256" key="2">
    <source>
        <dbReference type="ARBA" id="ARBA00023015"/>
    </source>
</evidence>
<keyword evidence="4" id="KW-0804">Transcription</keyword>
<dbReference type="InterPro" id="IPR028082">
    <property type="entry name" value="Peripla_BP_I"/>
</dbReference>
<dbReference type="RefSeq" id="WP_341409661.1">
    <property type="nucleotide sequence ID" value="NZ_JBBUTH010000003.1"/>
</dbReference>
<evidence type="ECO:0000256" key="1">
    <source>
        <dbReference type="ARBA" id="ARBA00022491"/>
    </source>
</evidence>
<sequence>MPATIKDVARAAGVSVATVSRAMNGHSNVLPDTRERILAVARELRFTPSGAARSLIMRRTETVGALLPDLHGEYFSELIRGIDQAARARGLHLLVSGSHGDAGEAAAALRAMAGRVDGVLIMAPQADADALLEHLAPNLPTVLLNSPGSAAHGGTLAGGLPSFAIDNVDGGRRMTAHLAAQGRRRIAFIGGPAANHEAQARRQGYREALTALPRPQAPIEYAGDFTEAAGRAVGQQIAAMAAARRPDAVFAANDMMAIGCLVALAEAGIAVPGEVALGGFDDIPIARYVTPPLSTVHVPIAELGAAALAALADAVEAGAGDDADALATDAPRVLPPAPRQVLPVTLVARRSSGDPAPDPVPQTRRASRRASPPKT</sequence>
<dbReference type="PROSITE" id="PS00356">
    <property type="entry name" value="HTH_LACI_1"/>
    <property type="match status" value="1"/>
</dbReference>
<keyword evidence="3 7" id="KW-0238">DNA-binding</keyword>
<dbReference type="PANTHER" id="PTHR30146">
    <property type="entry name" value="LACI-RELATED TRANSCRIPTIONAL REPRESSOR"/>
    <property type="match status" value="1"/>
</dbReference>
<keyword evidence="1" id="KW-0678">Repressor</keyword>
<evidence type="ECO:0000313" key="8">
    <source>
        <dbReference type="Proteomes" id="UP001365405"/>
    </source>
</evidence>
<dbReference type="Proteomes" id="UP001365405">
    <property type="component" value="Unassembled WGS sequence"/>
</dbReference>
<proteinExistence type="predicted"/>
<keyword evidence="8" id="KW-1185">Reference proteome</keyword>
<dbReference type="InterPro" id="IPR000843">
    <property type="entry name" value="HTH_LacI"/>
</dbReference>
<evidence type="ECO:0000256" key="4">
    <source>
        <dbReference type="ARBA" id="ARBA00023163"/>
    </source>
</evidence>
<feature type="domain" description="HTH lacI-type" evidence="6">
    <location>
        <begin position="3"/>
        <end position="57"/>
    </location>
</feature>
<keyword evidence="2" id="KW-0805">Transcription regulation</keyword>
<gene>
    <name evidence="7" type="ORF">AACH10_07065</name>
</gene>
<dbReference type="PROSITE" id="PS50932">
    <property type="entry name" value="HTH_LACI_2"/>
    <property type="match status" value="1"/>
</dbReference>
<name>A0ABU9CDP3_9BURK</name>
<feature type="region of interest" description="Disordered" evidence="5">
    <location>
        <begin position="347"/>
        <end position="375"/>
    </location>
</feature>
<comment type="caution">
    <text evidence="7">The sequence shown here is derived from an EMBL/GenBank/DDBJ whole genome shotgun (WGS) entry which is preliminary data.</text>
</comment>
<dbReference type="Gene3D" id="1.10.260.40">
    <property type="entry name" value="lambda repressor-like DNA-binding domains"/>
    <property type="match status" value="1"/>
</dbReference>
<dbReference type="CDD" id="cd01392">
    <property type="entry name" value="HTH_LacI"/>
    <property type="match status" value="1"/>
</dbReference>
<protein>
    <submittedName>
        <fullName evidence="7">LacI family DNA-binding transcriptional regulator</fullName>
    </submittedName>
</protein>
<accession>A0ABU9CDP3</accession>
<evidence type="ECO:0000313" key="7">
    <source>
        <dbReference type="EMBL" id="MEK8049992.1"/>
    </source>
</evidence>
<dbReference type="Pfam" id="PF00356">
    <property type="entry name" value="LacI"/>
    <property type="match status" value="1"/>
</dbReference>
<evidence type="ECO:0000256" key="3">
    <source>
        <dbReference type="ARBA" id="ARBA00023125"/>
    </source>
</evidence>
<dbReference type="PANTHER" id="PTHR30146:SF151">
    <property type="entry name" value="HTH-TYPE TRANSCRIPTIONAL REPRESSOR CYTR"/>
    <property type="match status" value="1"/>
</dbReference>
<dbReference type="PRINTS" id="PR00036">
    <property type="entry name" value="HTHLACI"/>
</dbReference>